<reference evidence="8" key="1">
    <citation type="journal article" date="2006" name="Science">
        <title>Phytophthora genome sequences uncover evolutionary origins and mechanisms of pathogenesis.</title>
        <authorList>
            <person name="Tyler B.M."/>
            <person name="Tripathy S."/>
            <person name="Zhang X."/>
            <person name="Dehal P."/>
            <person name="Jiang R.H."/>
            <person name="Aerts A."/>
            <person name="Arredondo F.D."/>
            <person name="Baxter L."/>
            <person name="Bensasson D."/>
            <person name="Beynon J.L."/>
            <person name="Chapman J."/>
            <person name="Damasceno C.M."/>
            <person name="Dorrance A.E."/>
            <person name="Dou D."/>
            <person name="Dickerman A.W."/>
            <person name="Dubchak I.L."/>
            <person name="Garbelotto M."/>
            <person name="Gijzen M."/>
            <person name="Gordon S.G."/>
            <person name="Govers F."/>
            <person name="Grunwald N.J."/>
            <person name="Huang W."/>
            <person name="Ivors K.L."/>
            <person name="Jones R.W."/>
            <person name="Kamoun S."/>
            <person name="Krampis K."/>
            <person name="Lamour K.H."/>
            <person name="Lee M.K."/>
            <person name="McDonald W.H."/>
            <person name="Medina M."/>
            <person name="Meijer H.J."/>
            <person name="Nordberg E.K."/>
            <person name="Maclean D.J."/>
            <person name="Ospina-Giraldo M.D."/>
            <person name="Morris P.F."/>
            <person name="Phuntumart V."/>
            <person name="Putnam N.H."/>
            <person name="Rash S."/>
            <person name="Rose J.K."/>
            <person name="Sakihama Y."/>
            <person name="Salamov A.A."/>
            <person name="Savidor A."/>
            <person name="Scheuring C.F."/>
            <person name="Smith B.M."/>
            <person name="Sobral B.W."/>
            <person name="Terry A."/>
            <person name="Torto-Alalibo T.A."/>
            <person name="Win J."/>
            <person name="Xu Z."/>
            <person name="Zhang H."/>
            <person name="Grigoriev I.V."/>
            <person name="Rokhsar D.S."/>
            <person name="Boore J.L."/>
        </authorList>
    </citation>
    <scope>NUCLEOTIDE SEQUENCE [LARGE SCALE GENOMIC DNA]</scope>
    <source>
        <strain evidence="8">Pr102</strain>
    </source>
</reference>
<name>H3GQH3_PHYRM</name>
<evidence type="ECO:0000256" key="4">
    <source>
        <dbReference type="ARBA" id="ARBA00023004"/>
    </source>
</evidence>
<dbReference type="Pfam" id="PF00067">
    <property type="entry name" value="p450"/>
    <property type="match status" value="1"/>
</dbReference>
<organism evidence="7 8">
    <name type="scientific">Phytophthora ramorum</name>
    <name type="common">Sudden oak death agent</name>
    <dbReference type="NCBI Taxonomy" id="164328"/>
    <lineage>
        <taxon>Eukaryota</taxon>
        <taxon>Sar</taxon>
        <taxon>Stramenopiles</taxon>
        <taxon>Oomycota</taxon>
        <taxon>Peronosporomycetes</taxon>
        <taxon>Peronosporales</taxon>
        <taxon>Peronosporaceae</taxon>
        <taxon>Phytophthora</taxon>
    </lineage>
</organism>
<dbReference type="STRING" id="164328.H3GQH3"/>
<keyword evidence="6" id="KW-0503">Monooxygenase</keyword>
<dbReference type="InterPro" id="IPR002401">
    <property type="entry name" value="Cyt_P450_E_grp-I"/>
</dbReference>
<keyword evidence="8" id="KW-1185">Reference proteome</keyword>
<comment type="cofactor">
    <cofactor evidence="5">
        <name>heme</name>
        <dbReference type="ChEBI" id="CHEBI:30413"/>
    </cofactor>
</comment>
<dbReference type="InterPro" id="IPR001128">
    <property type="entry name" value="Cyt_P450"/>
</dbReference>
<protein>
    <recommendedName>
        <fullName evidence="9">Cytochrome P450</fullName>
    </recommendedName>
</protein>
<dbReference type="OMA" id="FRIAPWH"/>
<keyword evidence="5 6" id="KW-0349">Heme</keyword>
<dbReference type="GO" id="GO:0005506">
    <property type="term" value="F:iron ion binding"/>
    <property type="evidence" value="ECO:0007669"/>
    <property type="project" value="InterPro"/>
</dbReference>
<dbReference type="EMBL" id="DS566033">
    <property type="status" value="NOT_ANNOTATED_CDS"/>
    <property type="molecule type" value="Genomic_DNA"/>
</dbReference>
<dbReference type="Proteomes" id="UP000005238">
    <property type="component" value="Unassembled WGS sequence"/>
</dbReference>
<dbReference type="AlphaFoldDB" id="H3GQH3"/>
<dbReference type="GO" id="GO:0004497">
    <property type="term" value="F:monooxygenase activity"/>
    <property type="evidence" value="ECO:0007669"/>
    <property type="project" value="UniProtKB-KW"/>
</dbReference>
<accession>H3GQH3</accession>
<keyword evidence="3 6" id="KW-0560">Oxidoreductase</keyword>
<evidence type="ECO:0000313" key="8">
    <source>
        <dbReference type="Proteomes" id="UP000005238"/>
    </source>
</evidence>
<evidence type="ECO:0008006" key="9">
    <source>
        <dbReference type="Google" id="ProtNLM"/>
    </source>
</evidence>
<dbReference type="InterPro" id="IPR036396">
    <property type="entry name" value="Cyt_P450_sf"/>
</dbReference>
<evidence type="ECO:0000256" key="3">
    <source>
        <dbReference type="ARBA" id="ARBA00023002"/>
    </source>
</evidence>
<dbReference type="InterPro" id="IPR017972">
    <property type="entry name" value="Cyt_P450_CS"/>
</dbReference>
<evidence type="ECO:0000256" key="6">
    <source>
        <dbReference type="RuleBase" id="RU000461"/>
    </source>
</evidence>
<comment type="similarity">
    <text evidence="1 6">Belongs to the cytochrome P450 family.</text>
</comment>
<dbReference type="VEuPathDB" id="FungiDB:KRP22_4324"/>
<dbReference type="PRINTS" id="PR00463">
    <property type="entry name" value="EP450I"/>
</dbReference>
<dbReference type="PROSITE" id="PS00086">
    <property type="entry name" value="CYTOCHROME_P450"/>
    <property type="match status" value="1"/>
</dbReference>
<evidence type="ECO:0000313" key="7">
    <source>
        <dbReference type="EnsemblProtists" id="Phyra79045"/>
    </source>
</evidence>
<dbReference type="HOGENOM" id="CLU_001570_27_2_1"/>
<dbReference type="GO" id="GO:0016705">
    <property type="term" value="F:oxidoreductase activity, acting on paired donors, with incorporation or reduction of molecular oxygen"/>
    <property type="evidence" value="ECO:0007669"/>
    <property type="project" value="InterPro"/>
</dbReference>
<dbReference type="CDD" id="cd11064">
    <property type="entry name" value="CYP86A"/>
    <property type="match status" value="1"/>
</dbReference>
<dbReference type="VEuPathDB" id="FungiDB:KRP23_14482"/>
<dbReference type="InParanoid" id="H3GQH3"/>
<reference evidence="7" key="2">
    <citation type="submission" date="2015-06" db="UniProtKB">
        <authorList>
            <consortium name="EnsemblProtists"/>
        </authorList>
    </citation>
    <scope>IDENTIFICATION</scope>
    <source>
        <strain evidence="7">Pr102</strain>
    </source>
</reference>
<dbReference type="eggNOG" id="KOG0157">
    <property type="taxonomic scope" value="Eukaryota"/>
</dbReference>
<dbReference type="SUPFAM" id="SSF48264">
    <property type="entry name" value="Cytochrome P450"/>
    <property type="match status" value="1"/>
</dbReference>
<dbReference type="PANTHER" id="PTHR24296">
    <property type="entry name" value="CYTOCHROME P450"/>
    <property type="match status" value="1"/>
</dbReference>
<sequence length="524" mass="58324">MLQSMFKSPVVPSLVTAAVLVTLYWTKSAKVSAKIKGDKVKSAVILPSTLPVLGNAVELASNAARMHDWLADQFATTDGEAFIVRLPGKDDMMFIAKPEHLEAVLKTQFDVFPKSEYIHDVFCDMLGDGIVVTNGETWKRQRNVVVGLFSARALREHMTPLVQKYTVQLVDILADAAASNAPLDVFDLLHRYTFDVFGEIGFGARMGSMKGAFQPFAEAMDEAQFLAGKRFKQPMWYWKLRRWLNVGDEKKLRENVRVIDEHLMGIIADAIERRRIRVEQKKEGRAAALADKDIVSIVLDTMDTKGLPVNPVEVRNIALASIIAGRDTTADCMGWLFHLLSQNPRAEAKLREEVLAKIPQLSADKHYTPTVEDINKVPYLEACIRELLRLYPPAPLITTHCIKDTVFPDGTFVPAKTDIGIALFSAGRLTSVWGEDALEFKPERFLDTETGEVISMTATKFSAFSAGPRICVGQNLAFIETKIVIASIVSRFRMTPEPGQNVAYTEGISLGMMDPLMMRLESVN</sequence>
<keyword evidence="4 5" id="KW-0408">Iron</keyword>
<evidence type="ECO:0000256" key="5">
    <source>
        <dbReference type="PIRSR" id="PIRSR602401-1"/>
    </source>
</evidence>
<dbReference type="EnsemblProtists" id="Phyra79045">
    <property type="protein sequence ID" value="Phyra79045"/>
    <property type="gene ID" value="Phyra79045"/>
</dbReference>
<keyword evidence="2 5" id="KW-0479">Metal-binding</keyword>
<evidence type="ECO:0000256" key="2">
    <source>
        <dbReference type="ARBA" id="ARBA00022723"/>
    </source>
</evidence>
<dbReference type="GO" id="GO:0006629">
    <property type="term" value="P:lipid metabolic process"/>
    <property type="evidence" value="ECO:0007669"/>
    <property type="project" value="UniProtKB-ARBA"/>
</dbReference>
<dbReference type="PRINTS" id="PR00385">
    <property type="entry name" value="P450"/>
</dbReference>
<dbReference type="GO" id="GO:0020037">
    <property type="term" value="F:heme binding"/>
    <property type="evidence" value="ECO:0007669"/>
    <property type="project" value="InterPro"/>
</dbReference>
<feature type="binding site" description="axial binding residue" evidence="5">
    <location>
        <position position="471"/>
    </location>
    <ligand>
        <name>heme</name>
        <dbReference type="ChEBI" id="CHEBI:30413"/>
    </ligand>
    <ligandPart>
        <name>Fe</name>
        <dbReference type="ChEBI" id="CHEBI:18248"/>
    </ligandPart>
</feature>
<proteinExistence type="inferred from homology"/>
<dbReference type="Gene3D" id="1.10.630.10">
    <property type="entry name" value="Cytochrome P450"/>
    <property type="match status" value="1"/>
</dbReference>
<evidence type="ECO:0000256" key="1">
    <source>
        <dbReference type="ARBA" id="ARBA00010617"/>
    </source>
</evidence>